<reference evidence="3 4" key="1">
    <citation type="submission" date="2016-11" db="EMBL/GenBank/DDBJ databases">
        <authorList>
            <person name="Varghese N."/>
            <person name="Submissions S."/>
        </authorList>
    </citation>
    <scope>NUCLEOTIDE SEQUENCE [LARGE SCALE GENOMIC DNA]</scope>
    <source>
        <strain evidence="3 4">DSM 17919</strain>
    </source>
</reference>
<feature type="transmembrane region" description="Helical" evidence="2">
    <location>
        <begin position="1061"/>
        <end position="1079"/>
    </location>
</feature>
<feature type="transmembrane region" description="Helical" evidence="2">
    <location>
        <begin position="12"/>
        <end position="42"/>
    </location>
</feature>
<feature type="transmembrane region" description="Helical" evidence="2">
    <location>
        <begin position="646"/>
        <end position="667"/>
    </location>
</feature>
<feature type="transmembrane region" description="Helical" evidence="2">
    <location>
        <begin position="971"/>
        <end position="991"/>
    </location>
</feature>
<evidence type="ECO:0000313" key="3">
    <source>
        <dbReference type="EMBL" id="SHI57238.1"/>
    </source>
</evidence>
<feature type="transmembrane region" description="Helical" evidence="2">
    <location>
        <begin position="536"/>
        <end position="553"/>
    </location>
</feature>
<feature type="transmembrane region" description="Helical" evidence="2">
    <location>
        <begin position="235"/>
        <end position="254"/>
    </location>
</feature>
<sequence length="1122" mass="125086">MMEMPYMADAPYFMGVFMGIIGIVILCSGIFFLISALVMPLINRSRINKLRIKHVQLATNIKDMRFLFEKNENDVLINLKNEQASSESQPHPEKNSEAEDNTKPNTETLFGVQTQVLGGSILLLFAGFILLGKVMEAFIGLTGWLCCLILPWINRSSIKKLHTETEQLTTVTKKLEVILKWKEHPEMKEAILKTCATAPDTIADNIKHPFHTQLMILCVVIFLISVALFQLHISIVTIICGGLGIFCLINRHIINKLQNESDQFRSIVQELTTIFEIEGSYPPKTLKSEKALHHAPPQDAPEVISQNKVTDNEEPEFTFEKEEPASKSSEATPASKKHIGFEQQFGVRLPVWIGGIALTLAGVFLVKYSIDINLLTPAVRVVLGGLLGGTLLYSAEWVRKKTHFQNGVRIAQSLSGAGIAVLYASLFAATNLYQLISYPLGFSGMAIVTATAVALSLMHGPPIALLGLIGGFCTPALLGPTPPHSLTFFVYLYLLFFGLLLVISRKNWWILSFPTLLGAFFWVVFWTTSVFAQSDALWLGLFLIAVSATIVICSKNSYEQESTDKNQTSYFTSILNYIGLSGALILLGIITGKAGFDIFEWSLFGLLAAGGICLAYLNDRLYGFVPLVSVTVTIGMLIAWDTAEVSTYAFILTAFALAFAGAGYFCLWRTKIPLLWAGLTGATSIAFYLLAYFKLRHTELVDSIPSFWSVTAITLAGIAVYTVHKIRVYYRDHPKQDHLLALFAATSAAFISIALTIELQRDFLPVAFTAEMFAIAWIYSRIPIKALRPICMALALAFVILLLPQLHILGTLLMISKIGGVKQSIVEGVSLPIIQWPVFQLGVPAAMFIGASYFLRRDHDDIWVQILELAAIILTAVMGYYLTRHAFYVELNDILFAKADFLQRGIFTNILFIIGFVWLFFGNYFDRFALTLGGVGLCAIGIFRIIFYDFLFYNPLWTHQKIEGWLVCNNLLLPYGLPILWTLIAESILPLENRKLWSNATRGFALLLLFVLINMNVRYFFHGEYLGVGITTNTEIYTYSVAWLILAITLLLAGVISKAKLLRYTSLVVMIVTVGKVFLYDASELTGLYRVFSFLGLGLCLLGLSWFYTRFIFKDNPLPPSN</sequence>
<feature type="transmembrane region" description="Helical" evidence="2">
    <location>
        <begin position="738"/>
        <end position="757"/>
    </location>
</feature>
<keyword evidence="2" id="KW-0472">Membrane</keyword>
<name>A0A8G2C7T4_9BACT</name>
<dbReference type="RefSeq" id="WP_020001483.1">
    <property type="nucleotide sequence ID" value="NZ_CP192219.1"/>
</dbReference>
<dbReference type="EMBL" id="FQZR01000002">
    <property type="protein sequence ID" value="SHI57238.1"/>
    <property type="molecule type" value="Genomic_DNA"/>
</dbReference>
<feature type="transmembrane region" description="Helical" evidence="2">
    <location>
        <begin position="928"/>
        <end position="951"/>
    </location>
</feature>
<feature type="transmembrane region" description="Helical" evidence="2">
    <location>
        <begin position="345"/>
        <end position="366"/>
    </location>
</feature>
<feature type="region of interest" description="Disordered" evidence="1">
    <location>
        <begin position="82"/>
        <end position="105"/>
    </location>
</feature>
<feature type="transmembrane region" description="Helical" evidence="2">
    <location>
        <begin position="410"/>
        <end position="429"/>
    </location>
</feature>
<dbReference type="PANTHER" id="PTHR38434">
    <property type="entry name" value="BLL2549 PROTEIN"/>
    <property type="match status" value="1"/>
</dbReference>
<feature type="transmembrane region" description="Helical" evidence="2">
    <location>
        <begin position="109"/>
        <end position="131"/>
    </location>
</feature>
<gene>
    <name evidence="3" type="ORF">SAMN05660830_00343</name>
</gene>
<dbReference type="Proteomes" id="UP000184001">
    <property type="component" value="Unassembled WGS sequence"/>
</dbReference>
<feature type="transmembrane region" description="Helical" evidence="2">
    <location>
        <begin position="510"/>
        <end position="530"/>
    </location>
</feature>
<feature type="transmembrane region" description="Helical" evidence="2">
    <location>
        <begin position="137"/>
        <end position="153"/>
    </location>
</feature>
<feature type="transmembrane region" description="Helical" evidence="2">
    <location>
        <begin position="707"/>
        <end position="726"/>
    </location>
</feature>
<feature type="transmembrane region" description="Helical" evidence="2">
    <location>
        <begin position="462"/>
        <end position="479"/>
    </location>
</feature>
<protein>
    <submittedName>
        <fullName evidence="3">Uncharacterized membrane protein</fullName>
    </submittedName>
</protein>
<feature type="transmembrane region" description="Helical" evidence="2">
    <location>
        <begin position="1036"/>
        <end position="1056"/>
    </location>
</feature>
<feature type="transmembrane region" description="Helical" evidence="2">
    <location>
        <begin position="763"/>
        <end position="780"/>
    </location>
</feature>
<proteinExistence type="predicted"/>
<dbReference type="AlphaFoldDB" id="A0A8G2C7T4"/>
<dbReference type="Pfam" id="PF10101">
    <property type="entry name" value="DUF2339"/>
    <property type="match status" value="1"/>
</dbReference>
<comment type="caution">
    <text evidence="3">The sequence shown here is derived from an EMBL/GenBank/DDBJ whole genome shotgun (WGS) entry which is preliminary data.</text>
</comment>
<feature type="transmembrane region" description="Helical" evidence="2">
    <location>
        <begin position="1003"/>
        <end position="1021"/>
    </location>
</feature>
<feature type="transmembrane region" description="Helical" evidence="2">
    <location>
        <begin position="210"/>
        <end position="229"/>
    </location>
</feature>
<keyword evidence="2" id="KW-1133">Transmembrane helix</keyword>
<feature type="transmembrane region" description="Helical" evidence="2">
    <location>
        <begin position="901"/>
        <end position="921"/>
    </location>
</feature>
<feature type="transmembrane region" description="Helical" evidence="2">
    <location>
        <begin position="833"/>
        <end position="855"/>
    </location>
</feature>
<dbReference type="PANTHER" id="PTHR38434:SF1">
    <property type="entry name" value="BLL2549 PROTEIN"/>
    <property type="match status" value="1"/>
</dbReference>
<feature type="transmembrane region" description="Helical" evidence="2">
    <location>
        <begin position="485"/>
        <end position="503"/>
    </location>
</feature>
<feature type="transmembrane region" description="Helical" evidence="2">
    <location>
        <begin position="378"/>
        <end position="398"/>
    </location>
</feature>
<feature type="transmembrane region" description="Helical" evidence="2">
    <location>
        <begin position="1091"/>
        <end position="1113"/>
    </location>
</feature>
<evidence type="ECO:0000256" key="1">
    <source>
        <dbReference type="SAM" id="MobiDB-lite"/>
    </source>
</evidence>
<feature type="transmembrane region" description="Helical" evidence="2">
    <location>
        <begin position="435"/>
        <end position="455"/>
    </location>
</feature>
<feature type="transmembrane region" description="Helical" evidence="2">
    <location>
        <begin position="598"/>
        <end position="617"/>
    </location>
</feature>
<feature type="transmembrane region" description="Helical" evidence="2">
    <location>
        <begin position="792"/>
        <end position="813"/>
    </location>
</feature>
<feature type="transmembrane region" description="Helical" evidence="2">
    <location>
        <begin position="624"/>
        <end position="640"/>
    </location>
</feature>
<feature type="region of interest" description="Disordered" evidence="1">
    <location>
        <begin position="314"/>
        <end position="335"/>
    </location>
</feature>
<evidence type="ECO:0000313" key="4">
    <source>
        <dbReference type="Proteomes" id="UP000184001"/>
    </source>
</evidence>
<evidence type="ECO:0000256" key="2">
    <source>
        <dbReference type="SAM" id="Phobius"/>
    </source>
</evidence>
<organism evidence="3 4">
    <name type="scientific">Halodesulfovibrio aestuarii</name>
    <dbReference type="NCBI Taxonomy" id="126333"/>
    <lineage>
        <taxon>Bacteria</taxon>
        <taxon>Pseudomonadati</taxon>
        <taxon>Thermodesulfobacteriota</taxon>
        <taxon>Desulfovibrionia</taxon>
        <taxon>Desulfovibrionales</taxon>
        <taxon>Desulfovibrionaceae</taxon>
        <taxon>Halodesulfovibrio</taxon>
    </lineage>
</organism>
<feature type="transmembrane region" description="Helical" evidence="2">
    <location>
        <begin position="674"/>
        <end position="695"/>
    </location>
</feature>
<feature type="transmembrane region" description="Helical" evidence="2">
    <location>
        <begin position="574"/>
        <end position="592"/>
    </location>
</feature>
<feature type="transmembrane region" description="Helical" evidence="2">
    <location>
        <begin position="862"/>
        <end position="881"/>
    </location>
</feature>
<accession>A0A8G2C7T4</accession>
<feature type="compositionally biased region" description="Basic and acidic residues" evidence="1">
    <location>
        <begin position="90"/>
        <end position="102"/>
    </location>
</feature>
<keyword evidence="2" id="KW-0812">Transmembrane</keyword>
<dbReference type="InterPro" id="IPR019286">
    <property type="entry name" value="DUF2339_TM"/>
</dbReference>